<organism evidence="3 4">
    <name type="scientific">Penicillium cinerascens</name>
    <dbReference type="NCBI Taxonomy" id="70096"/>
    <lineage>
        <taxon>Eukaryota</taxon>
        <taxon>Fungi</taxon>
        <taxon>Dikarya</taxon>
        <taxon>Ascomycota</taxon>
        <taxon>Pezizomycotina</taxon>
        <taxon>Eurotiomycetes</taxon>
        <taxon>Eurotiomycetidae</taxon>
        <taxon>Eurotiales</taxon>
        <taxon>Aspergillaceae</taxon>
        <taxon>Penicillium</taxon>
    </lineage>
</organism>
<dbReference type="PROSITE" id="PS51340">
    <property type="entry name" value="MOSC"/>
    <property type="match status" value="1"/>
</dbReference>
<dbReference type="Pfam" id="PF03476">
    <property type="entry name" value="MOSC_N"/>
    <property type="match status" value="1"/>
</dbReference>
<dbReference type="RefSeq" id="XP_058312399.1">
    <property type="nucleotide sequence ID" value="XM_058450055.1"/>
</dbReference>
<accession>A0A9W9NB49</accession>
<feature type="transmembrane region" description="Helical" evidence="1">
    <location>
        <begin position="14"/>
        <end position="34"/>
    </location>
</feature>
<dbReference type="GO" id="GO:0003824">
    <property type="term" value="F:catalytic activity"/>
    <property type="evidence" value="ECO:0007669"/>
    <property type="project" value="InterPro"/>
</dbReference>
<dbReference type="InterPro" id="IPR011037">
    <property type="entry name" value="Pyrv_Knase-like_insert_dom_sf"/>
</dbReference>
<keyword evidence="4" id="KW-1185">Reference proteome</keyword>
<dbReference type="Pfam" id="PF03473">
    <property type="entry name" value="MOSC"/>
    <property type="match status" value="1"/>
</dbReference>
<evidence type="ECO:0000313" key="3">
    <source>
        <dbReference type="EMBL" id="KAJ5216586.1"/>
    </source>
</evidence>
<proteinExistence type="predicted"/>
<dbReference type="PANTHER" id="PTHR14237">
    <property type="entry name" value="MOLYBDOPTERIN COFACTOR SULFURASE MOSC"/>
    <property type="match status" value="1"/>
</dbReference>
<dbReference type="GO" id="GO:0030170">
    <property type="term" value="F:pyridoxal phosphate binding"/>
    <property type="evidence" value="ECO:0007669"/>
    <property type="project" value="InterPro"/>
</dbReference>
<name>A0A9W9NB49_9EURO</name>
<reference evidence="3" key="1">
    <citation type="submission" date="2022-12" db="EMBL/GenBank/DDBJ databases">
        <authorList>
            <person name="Petersen C."/>
        </authorList>
    </citation>
    <scope>NUCLEOTIDE SEQUENCE</scope>
    <source>
        <strain evidence="3">IBT 15544</strain>
    </source>
</reference>
<dbReference type="AlphaFoldDB" id="A0A9W9NB49"/>
<reference evidence="3" key="2">
    <citation type="journal article" date="2023" name="IMA Fungus">
        <title>Comparative genomic study of the Penicillium genus elucidates a diverse pangenome and 15 lateral gene transfer events.</title>
        <authorList>
            <person name="Petersen C."/>
            <person name="Sorensen T."/>
            <person name="Nielsen M.R."/>
            <person name="Sondergaard T.E."/>
            <person name="Sorensen J.L."/>
            <person name="Fitzpatrick D.A."/>
            <person name="Frisvad J.C."/>
            <person name="Nielsen K.L."/>
        </authorList>
    </citation>
    <scope>NUCLEOTIDE SEQUENCE</scope>
    <source>
        <strain evidence="3">IBT 15544</strain>
    </source>
</reference>
<sequence>MSVPSVRDVSLGDVSLILVILICCPPLLALFRPVQSHPKGCRRLGLPEGQSNLDDEFDPKYSAGVPNTYDSKGRPTWRVKALFTYPLKSCGGIELQASEVVPTGLQYDRQFAFAEHSADGWNCRTLRNAGFQRLALIHPEIWVPDPSAPGYNSTVQGEMVISYPRLAPTGYTGLLIKLCMAVGIVNPRRRFRVPLNPPQGSKFLFPLLPVRIWKDKPLAWDYGSLLPASLHTYLGLDPKNSPLKLFRANPTHTREIHRNAPLASDLGFQPNTAFADAYPIHLLNLASHMDVAVRCAYAIPKLSIRRFRANIITQGPGAFDEDGWKRMAIGGVEIHAACRTVRCRLPNVDPDSGERHKAEPDRTLKAYRRIDDGDRTNACLGMQLVPAIEEFRLCVGDEVVVLERGEHRYIKMLAPGEKAEGV</sequence>
<dbReference type="InterPro" id="IPR005303">
    <property type="entry name" value="MOCOS_middle"/>
</dbReference>
<dbReference type="GeneID" id="83177356"/>
<dbReference type="SUPFAM" id="SSF50800">
    <property type="entry name" value="PK beta-barrel domain-like"/>
    <property type="match status" value="1"/>
</dbReference>
<dbReference type="InterPro" id="IPR005302">
    <property type="entry name" value="MoCF_Sase_C"/>
</dbReference>
<gene>
    <name evidence="3" type="ORF">N7498_002993</name>
</gene>
<keyword evidence="1" id="KW-0812">Transmembrane</keyword>
<evidence type="ECO:0000313" key="4">
    <source>
        <dbReference type="Proteomes" id="UP001150904"/>
    </source>
</evidence>
<comment type="caution">
    <text evidence="3">The sequence shown here is derived from an EMBL/GenBank/DDBJ whole genome shotgun (WGS) entry which is preliminary data.</text>
</comment>
<dbReference type="EMBL" id="JAPQKR010000005">
    <property type="protein sequence ID" value="KAJ5216586.1"/>
    <property type="molecule type" value="Genomic_DNA"/>
</dbReference>
<dbReference type="OrthoDB" id="17255at2759"/>
<evidence type="ECO:0000256" key="1">
    <source>
        <dbReference type="SAM" id="Phobius"/>
    </source>
</evidence>
<protein>
    <submittedName>
        <fullName evidence="3">MOSC N-terminal beta barrel</fullName>
    </submittedName>
</protein>
<dbReference type="GO" id="GO:0030151">
    <property type="term" value="F:molybdenum ion binding"/>
    <property type="evidence" value="ECO:0007669"/>
    <property type="project" value="InterPro"/>
</dbReference>
<dbReference type="PANTHER" id="PTHR14237:SF23">
    <property type="entry name" value="MOSC DOMAIN PROTEIN (AFU_ORTHOLOGUE AFUA_7G05900)"/>
    <property type="match status" value="1"/>
</dbReference>
<keyword evidence="1" id="KW-0472">Membrane</keyword>
<dbReference type="Proteomes" id="UP001150904">
    <property type="component" value="Unassembled WGS sequence"/>
</dbReference>
<evidence type="ECO:0000259" key="2">
    <source>
        <dbReference type="PROSITE" id="PS51340"/>
    </source>
</evidence>
<feature type="domain" description="MOSC" evidence="2">
    <location>
        <begin position="243"/>
        <end position="402"/>
    </location>
</feature>
<keyword evidence="1" id="KW-1133">Transmembrane helix</keyword>